<dbReference type="SUPFAM" id="SSF51338">
    <property type="entry name" value="Composite domain of metallo-dependent hydrolases"/>
    <property type="match status" value="1"/>
</dbReference>
<dbReference type="AlphaFoldDB" id="A0A7Y6UQM7"/>
<keyword evidence="2" id="KW-0378">Hydrolase</keyword>
<dbReference type="EMBL" id="JABWDU010000010">
    <property type="protein sequence ID" value="NVD42706.1"/>
    <property type="molecule type" value="Genomic_DNA"/>
</dbReference>
<evidence type="ECO:0000313" key="3">
    <source>
        <dbReference type="Proteomes" id="UP000520198"/>
    </source>
</evidence>
<dbReference type="InterPro" id="IPR013108">
    <property type="entry name" value="Amidohydro_3"/>
</dbReference>
<dbReference type="GO" id="GO:0016810">
    <property type="term" value="F:hydrolase activity, acting on carbon-nitrogen (but not peptide) bonds"/>
    <property type="evidence" value="ECO:0007669"/>
    <property type="project" value="InterPro"/>
</dbReference>
<gene>
    <name evidence="2" type="ORF">HT585_27925</name>
</gene>
<dbReference type="PANTHER" id="PTHR22642">
    <property type="entry name" value="IMIDAZOLONEPROPIONASE"/>
    <property type="match status" value="1"/>
</dbReference>
<evidence type="ECO:0000259" key="1">
    <source>
        <dbReference type="Pfam" id="PF07969"/>
    </source>
</evidence>
<dbReference type="Gene3D" id="2.30.40.10">
    <property type="entry name" value="Urease, subunit C, domain 1"/>
    <property type="match status" value="1"/>
</dbReference>
<dbReference type="Gene3D" id="3.20.20.140">
    <property type="entry name" value="Metal-dependent hydrolases"/>
    <property type="match status" value="1"/>
</dbReference>
<dbReference type="Pfam" id="PF07969">
    <property type="entry name" value="Amidohydro_3"/>
    <property type="match status" value="1"/>
</dbReference>
<dbReference type="Proteomes" id="UP000520198">
    <property type="component" value="Unassembled WGS sequence"/>
</dbReference>
<feature type="domain" description="Amidohydrolase 3" evidence="1">
    <location>
        <begin position="1"/>
        <end position="113"/>
    </location>
</feature>
<dbReference type="InterPro" id="IPR011059">
    <property type="entry name" value="Metal-dep_hydrolase_composite"/>
</dbReference>
<dbReference type="PANTHER" id="PTHR22642:SF2">
    <property type="entry name" value="PROTEIN LONG AFTER FAR-RED 3"/>
    <property type="match status" value="1"/>
</dbReference>
<keyword evidence="3" id="KW-1185">Reference proteome</keyword>
<reference evidence="2 3" key="1">
    <citation type="submission" date="2020-06" db="EMBL/GenBank/DDBJ databases">
        <authorList>
            <person name="Grouzdev D.S."/>
        </authorList>
    </citation>
    <scope>NUCLEOTIDE SEQUENCE [LARGE SCALE GENOMIC DNA]</scope>
    <source>
        <strain evidence="2 3">HO-A22</strain>
    </source>
</reference>
<evidence type="ECO:0000313" key="2">
    <source>
        <dbReference type="EMBL" id="NVD42706.1"/>
    </source>
</evidence>
<accession>A0A7Y6UQM7</accession>
<sequence>MLQHKVPVVFGSDWATSPLSPLTQINDAVFRESPFGLGDGPWHPEQAVTFDEALFAYTQAGANMTPWADQIGSISTGKWADFVVLDAKLPDPVDRSIRKRHVEATYVAGTEVYRAK</sequence>
<protein>
    <submittedName>
        <fullName evidence="2">Amidohydrolase family protein</fullName>
    </submittedName>
</protein>
<organism evidence="2 3">
    <name type="scientific">Ensifer oleiphilus</name>
    <dbReference type="NCBI Taxonomy" id="2742698"/>
    <lineage>
        <taxon>Bacteria</taxon>
        <taxon>Pseudomonadati</taxon>
        <taxon>Pseudomonadota</taxon>
        <taxon>Alphaproteobacteria</taxon>
        <taxon>Hyphomicrobiales</taxon>
        <taxon>Rhizobiaceae</taxon>
        <taxon>Sinorhizobium/Ensifer group</taxon>
        <taxon>Ensifer</taxon>
    </lineage>
</organism>
<proteinExistence type="predicted"/>
<comment type="caution">
    <text evidence="2">The sequence shown here is derived from an EMBL/GenBank/DDBJ whole genome shotgun (WGS) entry which is preliminary data.</text>
</comment>
<name>A0A7Y6UQM7_9HYPH</name>